<feature type="DNA-binding region" description="H-T-H motif" evidence="2">
    <location>
        <begin position="43"/>
        <end position="62"/>
    </location>
</feature>
<dbReference type="InterPro" id="IPR001647">
    <property type="entry name" value="HTH_TetR"/>
</dbReference>
<dbReference type="RefSeq" id="WP_264138022.1">
    <property type="nucleotide sequence ID" value="NZ_JAOYOD010000001.1"/>
</dbReference>
<name>A0ABT3CUP4_9BACT</name>
<evidence type="ECO:0000313" key="5">
    <source>
        <dbReference type="Proteomes" id="UP001300692"/>
    </source>
</evidence>
<dbReference type="Proteomes" id="UP001300692">
    <property type="component" value="Unassembled WGS sequence"/>
</dbReference>
<dbReference type="PROSITE" id="PS50977">
    <property type="entry name" value="HTH_TETR_2"/>
    <property type="match status" value="1"/>
</dbReference>
<accession>A0ABT3CUP4</accession>
<dbReference type="PRINTS" id="PR00455">
    <property type="entry name" value="HTHTETR"/>
</dbReference>
<sequence>MLDISLVIEEKYFNKDPQSTDLGRSIISASIELMDELGFEHFTFKKLATKIQSTEASVYRYFDNKLKLLLYLTNWYWAWLEYQIDYNTHHLSNPDEKLKIIIKIISQSQSAIEQVNLPGAETSVLRRIVMSESDKTYLNKQVDQNNHQGLFRGFKKLCNKIATVISELDPDYKYPHALGSSILEASHQQAFFAQHLPSITDVSMDKKEGLNTQVCDFIEDLAFKVLSSKTNPTEKA</sequence>
<dbReference type="Pfam" id="PF00440">
    <property type="entry name" value="TetR_N"/>
    <property type="match status" value="1"/>
</dbReference>
<feature type="domain" description="HTH tetR-type" evidence="3">
    <location>
        <begin position="20"/>
        <end position="80"/>
    </location>
</feature>
<organism evidence="4 5">
    <name type="scientific">Reichenbachiella ulvae</name>
    <dbReference type="NCBI Taxonomy" id="2980104"/>
    <lineage>
        <taxon>Bacteria</taxon>
        <taxon>Pseudomonadati</taxon>
        <taxon>Bacteroidota</taxon>
        <taxon>Cytophagia</taxon>
        <taxon>Cytophagales</taxon>
        <taxon>Reichenbachiellaceae</taxon>
        <taxon>Reichenbachiella</taxon>
    </lineage>
</organism>
<reference evidence="4 5" key="1">
    <citation type="submission" date="2022-10" db="EMBL/GenBank/DDBJ databases">
        <title>Comparative genomics and taxonomic characterization of three novel marine species of genus Reichenbachiella exhibiting antioxidant and polysaccharide degradation activities.</title>
        <authorList>
            <person name="Muhammad N."/>
            <person name="Lee Y.-J."/>
            <person name="Ko J."/>
            <person name="Kim S.-G."/>
        </authorList>
    </citation>
    <scope>NUCLEOTIDE SEQUENCE [LARGE SCALE GENOMIC DNA]</scope>
    <source>
        <strain evidence="4 5">ABR2-5</strain>
    </source>
</reference>
<comment type="caution">
    <text evidence="4">The sequence shown here is derived from an EMBL/GenBank/DDBJ whole genome shotgun (WGS) entry which is preliminary data.</text>
</comment>
<evidence type="ECO:0000256" key="2">
    <source>
        <dbReference type="PROSITE-ProRule" id="PRU00335"/>
    </source>
</evidence>
<gene>
    <name evidence="4" type="ORF">N7U62_11005</name>
</gene>
<dbReference type="InterPro" id="IPR009057">
    <property type="entry name" value="Homeodomain-like_sf"/>
</dbReference>
<proteinExistence type="predicted"/>
<evidence type="ECO:0000313" key="4">
    <source>
        <dbReference type="EMBL" id="MCV9387195.1"/>
    </source>
</evidence>
<dbReference type="EMBL" id="JAOYOD010000001">
    <property type="protein sequence ID" value="MCV9387195.1"/>
    <property type="molecule type" value="Genomic_DNA"/>
</dbReference>
<evidence type="ECO:0000259" key="3">
    <source>
        <dbReference type="PROSITE" id="PS50977"/>
    </source>
</evidence>
<keyword evidence="5" id="KW-1185">Reference proteome</keyword>
<dbReference type="Gene3D" id="1.10.357.10">
    <property type="entry name" value="Tetracycline Repressor, domain 2"/>
    <property type="match status" value="1"/>
</dbReference>
<keyword evidence="1 2" id="KW-0238">DNA-binding</keyword>
<dbReference type="SUPFAM" id="SSF46689">
    <property type="entry name" value="Homeodomain-like"/>
    <property type="match status" value="1"/>
</dbReference>
<protein>
    <submittedName>
        <fullName evidence="4">TetR/AcrR family transcriptional regulator</fullName>
    </submittedName>
</protein>
<evidence type="ECO:0000256" key="1">
    <source>
        <dbReference type="ARBA" id="ARBA00023125"/>
    </source>
</evidence>